<proteinExistence type="predicted"/>
<dbReference type="Proteomes" id="UP001200741">
    <property type="component" value="Unassembled WGS sequence"/>
</dbReference>
<reference evidence="4 5" key="1">
    <citation type="submission" date="2021-12" db="EMBL/GenBank/DDBJ databases">
        <title>Genome seq of P8.</title>
        <authorList>
            <person name="Seo T."/>
        </authorList>
    </citation>
    <scope>NUCLEOTIDE SEQUENCE [LARGE SCALE GENOMIC DNA]</scope>
    <source>
        <strain evidence="4 5">P8</strain>
    </source>
</reference>
<dbReference type="Gene3D" id="3.30.700.10">
    <property type="entry name" value="Glycoprotein, Type 4 Pilin"/>
    <property type="match status" value="1"/>
</dbReference>
<name>A0ABS8XNC3_9BURK</name>
<feature type="region of interest" description="Disordered" evidence="2">
    <location>
        <begin position="101"/>
        <end position="130"/>
    </location>
</feature>
<dbReference type="PRINTS" id="PR00813">
    <property type="entry name" value="BCTERIALGSPG"/>
</dbReference>
<keyword evidence="3" id="KW-0812">Transmembrane</keyword>
<sequence length="130" mass="14405">MVKLPLRSARRGFTLVELLVVLAITALLLTIALPRYFGAIDKSRYTVLKENLRAIRSSIDKFYADRGAYPESLDELVEGRYLSMVPWDPIADSDRQWILVPPPGDERGRVADVKSGAAGTGPDGKPYESL</sequence>
<evidence type="ECO:0000256" key="3">
    <source>
        <dbReference type="SAM" id="Phobius"/>
    </source>
</evidence>
<keyword evidence="3" id="KW-0472">Membrane</keyword>
<dbReference type="Pfam" id="PF07963">
    <property type="entry name" value="N_methyl"/>
    <property type="match status" value="1"/>
</dbReference>
<dbReference type="PANTHER" id="PTHR30093">
    <property type="entry name" value="GENERAL SECRETION PATHWAY PROTEIN G"/>
    <property type="match status" value="1"/>
</dbReference>
<dbReference type="NCBIfam" id="TIGR02532">
    <property type="entry name" value="IV_pilin_GFxxxE"/>
    <property type="match status" value="1"/>
</dbReference>
<evidence type="ECO:0000313" key="4">
    <source>
        <dbReference type="EMBL" id="MCE4554276.1"/>
    </source>
</evidence>
<keyword evidence="5" id="KW-1185">Reference proteome</keyword>
<dbReference type="PROSITE" id="PS00409">
    <property type="entry name" value="PROKAR_NTER_METHYL"/>
    <property type="match status" value="1"/>
</dbReference>
<comment type="caution">
    <text evidence="4">The sequence shown here is derived from an EMBL/GenBank/DDBJ whole genome shotgun (WGS) entry which is preliminary data.</text>
</comment>
<keyword evidence="1" id="KW-0488">Methylation</keyword>
<evidence type="ECO:0000256" key="2">
    <source>
        <dbReference type="SAM" id="MobiDB-lite"/>
    </source>
</evidence>
<dbReference type="PANTHER" id="PTHR30093:SF47">
    <property type="entry name" value="TYPE IV PILUS NON-CORE MINOR PILIN PILE"/>
    <property type="match status" value="1"/>
</dbReference>
<dbReference type="InterPro" id="IPR012902">
    <property type="entry name" value="N_methyl_site"/>
</dbReference>
<gene>
    <name evidence="4" type="ORF">LXT13_07420</name>
</gene>
<accession>A0ABS8XNC3</accession>
<feature type="transmembrane region" description="Helical" evidence="3">
    <location>
        <begin position="12"/>
        <end position="33"/>
    </location>
</feature>
<protein>
    <submittedName>
        <fullName evidence="4">Type II secretion system GspH family protein</fullName>
    </submittedName>
</protein>
<organism evidence="4 5">
    <name type="scientific">Pelomonas cellulosilytica</name>
    <dbReference type="NCBI Taxonomy" id="2906762"/>
    <lineage>
        <taxon>Bacteria</taxon>
        <taxon>Pseudomonadati</taxon>
        <taxon>Pseudomonadota</taxon>
        <taxon>Betaproteobacteria</taxon>
        <taxon>Burkholderiales</taxon>
        <taxon>Sphaerotilaceae</taxon>
        <taxon>Roseateles</taxon>
    </lineage>
</organism>
<dbReference type="EMBL" id="JAJTWU010000002">
    <property type="protein sequence ID" value="MCE4554276.1"/>
    <property type="molecule type" value="Genomic_DNA"/>
</dbReference>
<keyword evidence="3" id="KW-1133">Transmembrane helix</keyword>
<evidence type="ECO:0000313" key="5">
    <source>
        <dbReference type="Proteomes" id="UP001200741"/>
    </source>
</evidence>
<evidence type="ECO:0000256" key="1">
    <source>
        <dbReference type="ARBA" id="ARBA00022481"/>
    </source>
</evidence>
<dbReference type="InterPro" id="IPR045584">
    <property type="entry name" value="Pilin-like"/>
</dbReference>
<dbReference type="SUPFAM" id="SSF54523">
    <property type="entry name" value="Pili subunits"/>
    <property type="match status" value="1"/>
</dbReference>
<dbReference type="RefSeq" id="WP_233371182.1">
    <property type="nucleotide sequence ID" value="NZ_JAJTWU010000002.1"/>
</dbReference>
<dbReference type="InterPro" id="IPR000983">
    <property type="entry name" value="Bac_GSPG_pilin"/>
</dbReference>